<feature type="non-terminal residue" evidence="2">
    <location>
        <position position="285"/>
    </location>
</feature>
<organism evidence="2">
    <name type="scientific">marine sediment metagenome</name>
    <dbReference type="NCBI Taxonomy" id="412755"/>
    <lineage>
        <taxon>unclassified sequences</taxon>
        <taxon>metagenomes</taxon>
        <taxon>ecological metagenomes</taxon>
    </lineage>
</organism>
<dbReference type="PANTHER" id="PTHR47099:SF1">
    <property type="entry name" value="METHYLCOBAMIDE:COM METHYLTRANSFERASE MTBA"/>
    <property type="match status" value="1"/>
</dbReference>
<proteinExistence type="predicted"/>
<dbReference type="Gene3D" id="3.20.20.210">
    <property type="match status" value="1"/>
</dbReference>
<dbReference type="PANTHER" id="PTHR47099">
    <property type="entry name" value="METHYLCOBAMIDE:COM METHYLTRANSFERASE MTBA"/>
    <property type="match status" value="1"/>
</dbReference>
<name>X1HV54_9ZZZZ</name>
<reference evidence="2" key="1">
    <citation type="journal article" date="2014" name="Front. Microbiol.">
        <title>High frequency of phylogenetically diverse reductive dehalogenase-homologous genes in deep subseafloor sedimentary metagenomes.</title>
        <authorList>
            <person name="Kawai M."/>
            <person name="Futagami T."/>
            <person name="Toyoda A."/>
            <person name="Takaki Y."/>
            <person name="Nishi S."/>
            <person name="Hori S."/>
            <person name="Arai W."/>
            <person name="Tsubouchi T."/>
            <person name="Morono Y."/>
            <person name="Uchiyama I."/>
            <person name="Ito T."/>
            <person name="Fujiyama A."/>
            <person name="Inagaki F."/>
            <person name="Takami H."/>
        </authorList>
    </citation>
    <scope>NUCLEOTIDE SEQUENCE</scope>
    <source>
        <strain evidence="2">Expedition CK06-06</strain>
    </source>
</reference>
<evidence type="ECO:0000259" key="1">
    <source>
        <dbReference type="Pfam" id="PF01208"/>
    </source>
</evidence>
<sequence>PVFPFVTAAAAQVLHLDYDEYAKKPELFIKAQIEAQKLFGYDAITSIPDLCVEAQGFGAKIIYPKNNAAYPDPYNPILKSADDYKNFDKLFNWDKATRMKNQLRAIETFKEKIPDLLVGGFTIGPLGLISRLRNINELIRDFVHNKDKLHEALDIVTEIQIEYVEKQIEAGAQVIMVPVVLAERELMSKEMWEELDAPYQQRIAKFVKKKRGLYCAHTCGRGPYFDLLIKWLRPILIQNAFLPDGCTTEEEMLEKYGKKLIFLGFLSVSLLAWASPSEVIAECKR</sequence>
<dbReference type="Pfam" id="PF01208">
    <property type="entry name" value="URO-D"/>
    <property type="match status" value="1"/>
</dbReference>
<dbReference type="InterPro" id="IPR052024">
    <property type="entry name" value="Methanogen_methyltrans"/>
</dbReference>
<dbReference type="SUPFAM" id="SSF51726">
    <property type="entry name" value="UROD/MetE-like"/>
    <property type="match status" value="1"/>
</dbReference>
<dbReference type="GO" id="GO:0006779">
    <property type="term" value="P:porphyrin-containing compound biosynthetic process"/>
    <property type="evidence" value="ECO:0007669"/>
    <property type="project" value="InterPro"/>
</dbReference>
<dbReference type="AlphaFoldDB" id="X1HV54"/>
<dbReference type="EMBL" id="BARU01020441">
    <property type="protein sequence ID" value="GAH49168.1"/>
    <property type="molecule type" value="Genomic_DNA"/>
</dbReference>
<evidence type="ECO:0000313" key="2">
    <source>
        <dbReference type="EMBL" id="GAH49168.1"/>
    </source>
</evidence>
<gene>
    <name evidence="2" type="ORF">S03H2_33574</name>
</gene>
<dbReference type="GO" id="GO:0004853">
    <property type="term" value="F:uroporphyrinogen decarboxylase activity"/>
    <property type="evidence" value="ECO:0007669"/>
    <property type="project" value="InterPro"/>
</dbReference>
<feature type="non-terminal residue" evidence="2">
    <location>
        <position position="1"/>
    </location>
</feature>
<comment type="caution">
    <text evidence="2">The sequence shown here is derived from an EMBL/GenBank/DDBJ whole genome shotgun (WGS) entry which is preliminary data.</text>
</comment>
<feature type="domain" description="Uroporphyrinogen decarboxylase (URO-D)" evidence="1">
    <location>
        <begin position="10"/>
        <end position="285"/>
    </location>
</feature>
<dbReference type="InterPro" id="IPR000257">
    <property type="entry name" value="Uroporphyrinogen_deCOase"/>
</dbReference>
<protein>
    <recommendedName>
        <fullName evidence="1">Uroporphyrinogen decarboxylase (URO-D) domain-containing protein</fullName>
    </recommendedName>
</protein>
<dbReference type="InterPro" id="IPR038071">
    <property type="entry name" value="UROD/MetE-like_sf"/>
</dbReference>
<accession>X1HV54</accession>